<evidence type="ECO:0000256" key="5">
    <source>
        <dbReference type="ARBA" id="ARBA00023136"/>
    </source>
</evidence>
<dbReference type="Proteomes" id="UP001286313">
    <property type="component" value="Unassembled WGS sequence"/>
</dbReference>
<evidence type="ECO:0000256" key="4">
    <source>
        <dbReference type="ARBA" id="ARBA00022989"/>
    </source>
</evidence>
<evidence type="ECO:0000256" key="6">
    <source>
        <dbReference type="SAM" id="MobiDB-lite"/>
    </source>
</evidence>
<feature type="region of interest" description="Disordered" evidence="6">
    <location>
        <begin position="259"/>
        <end position="306"/>
    </location>
</feature>
<organism evidence="8 9">
    <name type="scientific">Petrolisthes cinctipes</name>
    <name type="common">Flat porcelain crab</name>
    <dbReference type="NCBI Taxonomy" id="88211"/>
    <lineage>
        <taxon>Eukaryota</taxon>
        <taxon>Metazoa</taxon>
        <taxon>Ecdysozoa</taxon>
        <taxon>Arthropoda</taxon>
        <taxon>Crustacea</taxon>
        <taxon>Multicrustacea</taxon>
        <taxon>Malacostraca</taxon>
        <taxon>Eumalacostraca</taxon>
        <taxon>Eucarida</taxon>
        <taxon>Decapoda</taxon>
        <taxon>Pleocyemata</taxon>
        <taxon>Anomura</taxon>
        <taxon>Galatheoidea</taxon>
        <taxon>Porcellanidae</taxon>
        <taxon>Petrolisthes</taxon>
    </lineage>
</organism>
<dbReference type="Pfam" id="PF02535">
    <property type="entry name" value="Zip"/>
    <property type="match status" value="1"/>
</dbReference>
<keyword evidence="9" id="KW-1185">Reference proteome</keyword>
<reference evidence="8" key="1">
    <citation type="submission" date="2023-10" db="EMBL/GenBank/DDBJ databases">
        <title>Genome assemblies of two species of porcelain crab, Petrolisthes cinctipes and Petrolisthes manimaculis (Anomura: Porcellanidae).</title>
        <authorList>
            <person name="Angst P."/>
        </authorList>
    </citation>
    <scope>NUCLEOTIDE SEQUENCE</scope>
    <source>
        <strain evidence="8">PB745_01</strain>
        <tissue evidence="8">Gill</tissue>
    </source>
</reference>
<accession>A0AAE1EM28</accession>
<dbReference type="GO" id="GO:0071578">
    <property type="term" value="P:zinc ion import across plasma membrane"/>
    <property type="evidence" value="ECO:0007669"/>
    <property type="project" value="TreeGrafter"/>
</dbReference>
<evidence type="ECO:0000256" key="7">
    <source>
        <dbReference type="SAM" id="Phobius"/>
    </source>
</evidence>
<dbReference type="PANTHER" id="PTHR12191:SF37">
    <property type="entry name" value="ZINC TRANSPORTER FOI"/>
    <property type="match status" value="1"/>
</dbReference>
<evidence type="ECO:0000256" key="3">
    <source>
        <dbReference type="ARBA" id="ARBA00022692"/>
    </source>
</evidence>
<proteinExistence type="inferred from homology"/>
<evidence type="ECO:0000256" key="2">
    <source>
        <dbReference type="ARBA" id="ARBA00006939"/>
    </source>
</evidence>
<evidence type="ECO:0000313" key="8">
    <source>
        <dbReference type="EMBL" id="KAK3856783.1"/>
    </source>
</evidence>
<feature type="transmembrane region" description="Helical" evidence="7">
    <location>
        <begin position="87"/>
        <end position="111"/>
    </location>
</feature>
<keyword evidence="3 7" id="KW-0812">Transmembrane</keyword>
<feature type="transmembrane region" description="Helical" evidence="7">
    <location>
        <begin position="157"/>
        <end position="176"/>
    </location>
</feature>
<dbReference type="AlphaFoldDB" id="A0AAE1EM28"/>
<comment type="caution">
    <text evidence="8">The sequence shown here is derived from an EMBL/GenBank/DDBJ whole genome shotgun (WGS) entry which is preliminary data.</text>
</comment>
<protein>
    <submittedName>
        <fullName evidence="8">Uncharacterized protein</fullName>
    </submittedName>
</protein>
<dbReference type="GO" id="GO:0030003">
    <property type="term" value="P:intracellular monoatomic cation homeostasis"/>
    <property type="evidence" value="ECO:0007669"/>
    <property type="project" value="TreeGrafter"/>
</dbReference>
<dbReference type="EMBL" id="JAWQEG010005786">
    <property type="protein sequence ID" value="KAK3856783.1"/>
    <property type="molecule type" value="Genomic_DNA"/>
</dbReference>
<sequence>MDHTSAPPSARIISLICEGVKTVLEGSSIAAGDSVTASEFVALCPSLVNYLDECGVSEDLQDTTSHHGRGHHHHHSLERGEFTSESWLGAIASMMVIGLVGLACIMVIPALKRGQYYEQVNQFLLALAVGTLAGDALIHLLPHAISMEIPAGSNGHVLRSFYGFTALGGIILFLFLERGHNLCCGHGHSHSHAHDLPIDLAKSKEEVDKETVGTATTIEDTGSQTIDRIGEKLSKHSKHNSFIYAESTMTLDAQNCFEGCSSSPSSDANGNAGSGEAGETTGMDGDHTGTKGDISTEKEKNSVAERERLVTSVLPPKSELARGELSLILDTPTSPKPKVMRQNSSNFNMVLQEYHVGHHGHSHHGHSHVTGRKDSLRYMILVGDALHTFLDGMAIGAAFGTSVTGGVATSIAVLCHELPHKVGDFALLFEMGMDLKQALKMMAMLWIFSLLGVIMGVLLGSIPTASPWIYSFTAGVFIYLALVDLLSELSVSRGEKHSAAAQMLIQGLGMFTGATIMLVIAIYEHDIEKLINGEL</sequence>
<keyword evidence="4 7" id="KW-1133">Transmembrane helix</keyword>
<feature type="compositionally biased region" description="Basic and acidic residues" evidence="6">
    <location>
        <begin position="284"/>
        <end position="306"/>
    </location>
</feature>
<dbReference type="InterPro" id="IPR003689">
    <property type="entry name" value="ZIP"/>
</dbReference>
<name>A0AAE1EM28_PETCI</name>
<dbReference type="InterPro" id="IPR050799">
    <property type="entry name" value="ZIP_Transporter"/>
</dbReference>
<comment type="subcellular location">
    <subcellularLocation>
        <location evidence="1">Membrane</location>
        <topology evidence="1">Multi-pass membrane protein</topology>
    </subcellularLocation>
</comment>
<comment type="similarity">
    <text evidence="2">Belongs to the ZIP transporter (TC 2.A.5) family.</text>
</comment>
<evidence type="ECO:0000313" key="9">
    <source>
        <dbReference type="Proteomes" id="UP001286313"/>
    </source>
</evidence>
<feature type="compositionally biased region" description="Low complexity" evidence="6">
    <location>
        <begin position="259"/>
        <end position="271"/>
    </location>
</feature>
<feature type="transmembrane region" description="Helical" evidence="7">
    <location>
        <begin position="123"/>
        <end position="145"/>
    </location>
</feature>
<dbReference type="GO" id="GO:0005385">
    <property type="term" value="F:zinc ion transmembrane transporter activity"/>
    <property type="evidence" value="ECO:0007669"/>
    <property type="project" value="TreeGrafter"/>
</dbReference>
<feature type="transmembrane region" description="Helical" evidence="7">
    <location>
        <begin position="443"/>
        <end position="462"/>
    </location>
</feature>
<dbReference type="PANTHER" id="PTHR12191">
    <property type="entry name" value="SOLUTE CARRIER FAMILY 39"/>
    <property type="match status" value="1"/>
</dbReference>
<dbReference type="GO" id="GO:0140410">
    <property type="term" value="F:monoatomic cation:bicarbonate symporter activity"/>
    <property type="evidence" value="ECO:0007669"/>
    <property type="project" value="TreeGrafter"/>
</dbReference>
<feature type="transmembrane region" description="Helical" evidence="7">
    <location>
        <begin position="468"/>
        <end position="487"/>
    </location>
</feature>
<feature type="transmembrane region" description="Helical" evidence="7">
    <location>
        <begin position="499"/>
        <end position="523"/>
    </location>
</feature>
<evidence type="ECO:0000256" key="1">
    <source>
        <dbReference type="ARBA" id="ARBA00004141"/>
    </source>
</evidence>
<keyword evidence="5 7" id="KW-0472">Membrane</keyword>
<dbReference type="GO" id="GO:0005886">
    <property type="term" value="C:plasma membrane"/>
    <property type="evidence" value="ECO:0007669"/>
    <property type="project" value="TreeGrafter"/>
</dbReference>
<gene>
    <name evidence="8" type="ORF">Pcinc_036912</name>
</gene>